<dbReference type="GO" id="GO:0006633">
    <property type="term" value="P:fatty acid biosynthetic process"/>
    <property type="evidence" value="ECO:0007669"/>
    <property type="project" value="TreeGrafter"/>
</dbReference>
<evidence type="ECO:0000259" key="2">
    <source>
        <dbReference type="PROSITE" id="PS52004"/>
    </source>
</evidence>
<dbReference type="InterPro" id="IPR020841">
    <property type="entry name" value="PKS_Beta-ketoAc_synthase_dom"/>
</dbReference>
<evidence type="ECO:0000313" key="3">
    <source>
        <dbReference type="EMBL" id="MPN39613.1"/>
    </source>
</evidence>
<comment type="caution">
    <text evidence="3">The sequence shown here is derived from an EMBL/GenBank/DDBJ whole genome shotgun (WGS) entry which is preliminary data.</text>
</comment>
<dbReference type="PANTHER" id="PTHR11712">
    <property type="entry name" value="POLYKETIDE SYNTHASE-RELATED"/>
    <property type="match status" value="1"/>
</dbReference>
<feature type="domain" description="Ketosynthase family 3 (KS3)" evidence="2">
    <location>
        <begin position="1"/>
        <end position="103"/>
    </location>
</feature>
<organism evidence="3">
    <name type="scientific">bioreactor metagenome</name>
    <dbReference type="NCBI Taxonomy" id="1076179"/>
    <lineage>
        <taxon>unclassified sequences</taxon>
        <taxon>metagenomes</taxon>
        <taxon>ecological metagenomes</taxon>
    </lineage>
</organism>
<reference evidence="3" key="1">
    <citation type="submission" date="2019-08" db="EMBL/GenBank/DDBJ databases">
        <authorList>
            <person name="Kucharzyk K."/>
            <person name="Murdoch R.W."/>
            <person name="Higgins S."/>
            <person name="Loffler F."/>
        </authorList>
    </citation>
    <scope>NUCLEOTIDE SEQUENCE</scope>
</reference>
<dbReference type="Gene3D" id="3.40.47.10">
    <property type="match status" value="1"/>
</dbReference>
<dbReference type="SUPFAM" id="SSF53901">
    <property type="entry name" value="Thiolase-like"/>
    <property type="match status" value="1"/>
</dbReference>
<dbReference type="PROSITE" id="PS52004">
    <property type="entry name" value="KS3_2"/>
    <property type="match status" value="1"/>
</dbReference>
<dbReference type="EC" id="2.3.1.179" evidence="3"/>
<dbReference type="PANTHER" id="PTHR11712:SF336">
    <property type="entry name" value="3-OXOACYL-[ACYL-CARRIER-PROTEIN] SYNTHASE, MITOCHONDRIAL"/>
    <property type="match status" value="1"/>
</dbReference>
<dbReference type="AlphaFoldDB" id="A0A645HW92"/>
<name>A0A645HW92_9ZZZZ</name>
<protein>
    <submittedName>
        <fullName evidence="3">3-oxoacyl-[acyl-carrier-protein] synthase 2</fullName>
        <ecNumber evidence="3">2.3.1.179</ecNumber>
    </submittedName>
</protein>
<dbReference type="EMBL" id="VSSQ01095526">
    <property type="protein sequence ID" value="MPN39613.1"/>
    <property type="molecule type" value="Genomic_DNA"/>
</dbReference>
<dbReference type="InterPro" id="IPR014031">
    <property type="entry name" value="Ketoacyl_synth_C"/>
</dbReference>
<gene>
    <name evidence="3" type="primary">fabF_55</name>
    <name evidence="3" type="ORF">SDC9_187141</name>
</gene>
<keyword evidence="3" id="KW-0012">Acyltransferase</keyword>
<dbReference type="Pfam" id="PF02801">
    <property type="entry name" value="Ketoacyl-synt_C"/>
    <property type="match status" value="1"/>
</dbReference>
<dbReference type="InterPro" id="IPR000794">
    <property type="entry name" value="Beta-ketoacyl_synthase"/>
</dbReference>
<sequence>MNDPTEANALFSLCGEETGRAVPVMSVKGTTGHTLGAAGAIEAIVTALSVAGDCVPPTTGFSVPDPACPVNVVVEAKMNYPQKVALSNSLGFGGHNASLAISPYRA</sequence>
<proteinExistence type="predicted"/>
<dbReference type="GO" id="GO:0004315">
    <property type="term" value="F:3-oxoacyl-[acyl-carrier-protein] synthase activity"/>
    <property type="evidence" value="ECO:0007669"/>
    <property type="project" value="UniProtKB-EC"/>
</dbReference>
<accession>A0A645HW92</accession>
<keyword evidence="1 3" id="KW-0808">Transferase</keyword>
<dbReference type="InterPro" id="IPR016039">
    <property type="entry name" value="Thiolase-like"/>
</dbReference>
<evidence type="ECO:0000256" key="1">
    <source>
        <dbReference type="ARBA" id="ARBA00022679"/>
    </source>
</evidence>